<evidence type="ECO:0000313" key="2">
    <source>
        <dbReference type="EMBL" id="KAJ4392762.1"/>
    </source>
</evidence>
<reference evidence="2" key="1">
    <citation type="submission" date="2022-10" db="EMBL/GenBank/DDBJ databases">
        <title>Tapping the CABI collections for fungal endophytes: first genome assemblies for Collariella, Neodidymelliopsis, Ascochyta clinopodiicola, Didymella pomorum, Didymosphaeria variabile, Neocosmospora piperis and Neocucurbitaria cava.</title>
        <authorList>
            <person name="Hill R."/>
        </authorList>
    </citation>
    <scope>NUCLEOTIDE SEQUENCE</scope>
    <source>
        <strain evidence="2">IMI 355091</strain>
    </source>
</reference>
<comment type="caution">
    <text evidence="2">The sequence shown here is derived from an EMBL/GenBank/DDBJ whole genome shotgun (WGS) entry which is preliminary data.</text>
</comment>
<dbReference type="AlphaFoldDB" id="A0A9W8YXW8"/>
<accession>A0A9W8YXW8</accession>
<feature type="domain" description="Rhodopsin" evidence="1">
    <location>
        <begin position="13"/>
        <end position="55"/>
    </location>
</feature>
<gene>
    <name evidence="2" type="ORF">N0V91_011277</name>
</gene>
<dbReference type="PANTHER" id="PTHR39614">
    <property type="entry name" value="INTEGRAL MEMBRANE PROTEIN"/>
    <property type="match status" value="1"/>
</dbReference>
<dbReference type="Proteomes" id="UP001140510">
    <property type="component" value="Unassembled WGS sequence"/>
</dbReference>
<dbReference type="PANTHER" id="PTHR39614:SF2">
    <property type="entry name" value="INTEGRAL MEMBRANE PROTEIN"/>
    <property type="match status" value="1"/>
</dbReference>
<dbReference type="InterPro" id="IPR049326">
    <property type="entry name" value="Rhodopsin_dom_fungi"/>
</dbReference>
<sequence>MDDVMVLLSTALRWQVVTGLDVATELAILTLPLQLVWKLQMPLKSKIIVIVAFWLRIPYVF</sequence>
<name>A0A9W8YXW8_9PLEO</name>
<keyword evidence="3" id="KW-1185">Reference proteome</keyword>
<evidence type="ECO:0000259" key="1">
    <source>
        <dbReference type="Pfam" id="PF20684"/>
    </source>
</evidence>
<dbReference type="Pfam" id="PF20684">
    <property type="entry name" value="Fung_rhodopsin"/>
    <property type="match status" value="1"/>
</dbReference>
<dbReference type="OrthoDB" id="3918601at2759"/>
<dbReference type="EMBL" id="JAPEVA010000207">
    <property type="protein sequence ID" value="KAJ4392762.1"/>
    <property type="molecule type" value="Genomic_DNA"/>
</dbReference>
<organism evidence="2 3">
    <name type="scientific">Didymella pomorum</name>
    <dbReference type="NCBI Taxonomy" id="749634"/>
    <lineage>
        <taxon>Eukaryota</taxon>
        <taxon>Fungi</taxon>
        <taxon>Dikarya</taxon>
        <taxon>Ascomycota</taxon>
        <taxon>Pezizomycotina</taxon>
        <taxon>Dothideomycetes</taxon>
        <taxon>Pleosporomycetidae</taxon>
        <taxon>Pleosporales</taxon>
        <taxon>Pleosporineae</taxon>
        <taxon>Didymellaceae</taxon>
        <taxon>Didymella</taxon>
    </lineage>
</organism>
<proteinExistence type="predicted"/>
<protein>
    <recommendedName>
        <fullName evidence="1">Rhodopsin domain-containing protein</fullName>
    </recommendedName>
</protein>
<evidence type="ECO:0000313" key="3">
    <source>
        <dbReference type="Proteomes" id="UP001140510"/>
    </source>
</evidence>